<dbReference type="AlphaFoldDB" id="A0A2T4VX43"/>
<evidence type="ECO:0000313" key="2">
    <source>
        <dbReference type="EMBL" id="PTL86340.1"/>
    </source>
</evidence>
<dbReference type="Proteomes" id="UP000240811">
    <property type="component" value="Unassembled WGS sequence"/>
</dbReference>
<proteinExistence type="predicted"/>
<accession>A0A2T4VX43</accession>
<evidence type="ECO:0000313" key="3">
    <source>
        <dbReference type="Proteomes" id="UP000240811"/>
    </source>
</evidence>
<organism evidence="2 3">
    <name type="scientific">Candidatus Liberibacter europaeus</name>
    <dbReference type="NCBI Taxonomy" id="744859"/>
    <lineage>
        <taxon>Bacteria</taxon>
        <taxon>Pseudomonadati</taxon>
        <taxon>Pseudomonadota</taxon>
        <taxon>Alphaproteobacteria</taxon>
        <taxon>Hyphomicrobiales</taxon>
        <taxon>Rhizobiaceae</taxon>
        <taxon>Liberibacter</taxon>
    </lineage>
</organism>
<name>A0A2T4VX43_9HYPH</name>
<dbReference type="InterPro" id="IPR035198">
    <property type="entry name" value="SU10_MCP"/>
</dbReference>
<dbReference type="Pfam" id="PF17236">
    <property type="entry name" value="SU10_MCP"/>
    <property type="match status" value="1"/>
</dbReference>
<gene>
    <name evidence="2" type="ORF">C4617_03810</name>
</gene>
<sequence>MTTINNTFMTSSSTTNKESLSDVVSRITPEDTPIYSMIKKGVTNSVHPEWIADDLASPGPNAQLEGDEYTFESVSIPERLGNYTQIMRKSWILSGTQESVEDAGSVLKRKEQKLKKALEIRKDIEFALVSSQASEKTSPRKLASLSSWIKTNVSRGEGGNSGGYDTTTGMTKKAKDGKQRSFTKQLLDDVMQAGYQNGANFRHIVVSPYVKSEFVRFMSDSNVASFHYAVSGKNGSNTIVATADIYDGPFGKIMVHPNRVMASNAETARNAFLIDADMLEFLWLRNIQEDKNLAKTGDSHKGVLIGEGTLKVKNEKAIGIVSDLFGLSKTT</sequence>
<comment type="caution">
    <text evidence="2">The sequence shown here is derived from an EMBL/GenBank/DDBJ whole genome shotgun (WGS) entry which is preliminary data.</text>
</comment>
<dbReference type="EMBL" id="PSQJ01000004">
    <property type="protein sequence ID" value="PTL86340.1"/>
    <property type="molecule type" value="Genomic_DNA"/>
</dbReference>
<feature type="region of interest" description="Disordered" evidence="1">
    <location>
        <begin position="157"/>
        <end position="177"/>
    </location>
</feature>
<reference evidence="3" key="1">
    <citation type="submission" date="2018-02" db="EMBL/GenBank/DDBJ databases">
        <title>Genome sequence of Candidatus Liberibacter europaeus.</title>
        <authorList>
            <person name="Frampton R.A."/>
            <person name="Thompson S.M."/>
            <person name="David C."/>
            <person name="Addison S.M."/>
            <person name="Smith G.R."/>
        </authorList>
    </citation>
    <scope>NUCLEOTIDE SEQUENCE [LARGE SCALE GENOMIC DNA]</scope>
</reference>
<protein>
    <submittedName>
        <fullName evidence="2">Head protein</fullName>
    </submittedName>
</protein>
<evidence type="ECO:0000256" key="1">
    <source>
        <dbReference type="SAM" id="MobiDB-lite"/>
    </source>
</evidence>